<protein>
    <recommendedName>
        <fullName evidence="2">Flavodoxin-like domain-containing protein</fullName>
    </recommendedName>
</protein>
<dbReference type="SUPFAM" id="SSF52218">
    <property type="entry name" value="Flavoproteins"/>
    <property type="match status" value="1"/>
</dbReference>
<dbReference type="InterPro" id="IPR008254">
    <property type="entry name" value="Flavodoxin/NO_synth"/>
</dbReference>
<keyword evidence="1" id="KW-0472">Membrane</keyword>
<evidence type="ECO:0000313" key="3">
    <source>
        <dbReference type="EMBL" id="HJF41222.1"/>
    </source>
</evidence>
<dbReference type="Proteomes" id="UP000749320">
    <property type="component" value="Unassembled WGS sequence"/>
</dbReference>
<dbReference type="Pfam" id="PF12682">
    <property type="entry name" value="Flavodoxin_4"/>
    <property type="match status" value="1"/>
</dbReference>
<evidence type="ECO:0000259" key="2">
    <source>
        <dbReference type="Pfam" id="PF12682"/>
    </source>
</evidence>
<dbReference type="PANTHER" id="PTHR39201:SF1">
    <property type="entry name" value="FLAVODOXIN-LIKE DOMAIN-CONTAINING PROTEIN"/>
    <property type="match status" value="1"/>
</dbReference>
<dbReference type="InterPro" id="IPR029039">
    <property type="entry name" value="Flavoprotein-like_sf"/>
</dbReference>
<reference evidence="3" key="1">
    <citation type="journal article" date="2021" name="PeerJ">
        <title>Extensive microbial diversity within the chicken gut microbiome revealed by metagenomics and culture.</title>
        <authorList>
            <person name="Gilroy R."/>
            <person name="Ravi A."/>
            <person name="Getino M."/>
            <person name="Pursley I."/>
            <person name="Horton D.L."/>
            <person name="Alikhan N.F."/>
            <person name="Baker D."/>
            <person name="Gharbi K."/>
            <person name="Hall N."/>
            <person name="Watson M."/>
            <person name="Adriaenssens E.M."/>
            <person name="Foster-Nyarko E."/>
            <person name="Jarju S."/>
            <person name="Secka A."/>
            <person name="Antonio M."/>
            <person name="Oren A."/>
            <person name="Chaudhuri R.R."/>
            <person name="La Ragione R."/>
            <person name="Hildebrand F."/>
            <person name="Pallen M.J."/>
        </authorList>
    </citation>
    <scope>NUCLEOTIDE SEQUENCE</scope>
    <source>
        <strain evidence="3">CHK193-16274</strain>
    </source>
</reference>
<dbReference type="GO" id="GO:0016651">
    <property type="term" value="F:oxidoreductase activity, acting on NAD(P)H"/>
    <property type="evidence" value="ECO:0007669"/>
    <property type="project" value="UniProtKB-ARBA"/>
</dbReference>
<keyword evidence="1" id="KW-1133">Transmembrane helix</keyword>
<proteinExistence type="predicted"/>
<name>A0A921GD01_9FIRM</name>
<dbReference type="RefSeq" id="WP_191375926.1">
    <property type="nucleotide sequence ID" value="NZ_CAJFOD010000040.1"/>
</dbReference>
<accession>A0A921GD01</accession>
<dbReference type="AlphaFoldDB" id="A0A921GD01"/>
<evidence type="ECO:0000256" key="1">
    <source>
        <dbReference type="SAM" id="Phobius"/>
    </source>
</evidence>
<evidence type="ECO:0000313" key="4">
    <source>
        <dbReference type="Proteomes" id="UP000749320"/>
    </source>
</evidence>
<keyword evidence="1" id="KW-0812">Transmembrane</keyword>
<gene>
    <name evidence="3" type="ORF">K8V91_09880</name>
</gene>
<organism evidence="3 4">
    <name type="scientific">Thomasclavelia spiroformis</name>
    <dbReference type="NCBI Taxonomy" id="29348"/>
    <lineage>
        <taxon>Bacteria</taxon>
        <taxon>Bacillati</taxon>
        <taxon>Bacillota</taxon>
        <taxon>Erysipelotrichia</taxon>
        <taxon>Erysipelotrichales</taxon>
        <taxon>Coprobacillaceae</taxon>
        <taxon>Thomasclavelia</taxon>
    </lineage>
</organism>
<reference evidence="3" key="2">
    <citation type="submission" date="2021-09" db="EMBL/GenBank/DDBJ databases">
        <authorList>
            <person name="Gilroy R."/>
        </authorList>
    </citation>
    <scope>NUCLEOTIDE SEQUENCE</scope>
    <source>
        <strain evidence="3">CHK193-16274</strain>
    </source>
</reference>
<feature type="transmembrane region" description="Helical" evidence="1">
    <location>
        <begin position="6"/>
        <end position="28"/>
    </location>
</feature>
<dbReference type="EMBL" id="DYWV01000341">
    <property type="protein sequence ID" value="HJF41222.1"/>
    <property type="molecule type" value="Genomic_DNA"/>
</dbReference>
<dbReference type="PANTHER" id="PTHR39201">
    <property type="entry name" value="EXPORTED PROTEIN-RELATED"/>
    <property type="match status" value="1"/>
</dbReference>
<dbReference type="GO" id="GO:0010181">
    <property type="term" value="F:FMN binding"/>
    <property type="evidence" value="ECO:0007669"/>
    <property type="project" value="InterPro"/>
</dbReference>
<feature type="domain" description="Flavodoxin-like" evidence="2">
    <location>
        <begin position="81"/>
        <end position="222"/>
    </location>
</feature>
<sequence length="226" mass="25747">MKTRILNFAISIAVIIILILVLVIYYCLSGQPLNYENEGIIQGDNDTNSLVVYFTRAKAINHDDNVNSDSHASVQVENNQIEGNTEIMAKMIQEKTDSDLYAITVDKSYRSPFLATSLRAWVEKQFNMHPELTNLPDDIDKYDVIYIGFPIWWYQEPMAVDTFLESYNFDSKTIIPFCTSTSSSIEQSMTSIQNICPQATVLEGLRLQQANETEIDQWLQNINPGN</sequence>
<comment type="caution">
    <text evidence="3">The sequence shown here is derived from an EMBL/GenBank/DDBJ whole genome shotgun (WGS) entry which is preliminary data.</text>
</comment>
<dbReference type="Gene3D" id="3.40.50.360">
    <property type="match status" value="1"/>
</dbReference>